<protein>
    <submittedName>
        <fullName evidence="1">Uncharacterized protein</fullName>
    </submittedName>
</protein>
<evidence type="ECO:0000313" key="1">
    <source>
        <dbReference type="EMBL" id="JAC74763.1"/>
    </source>
</evidence>
<feature type="non-terminal residue" evidence="1">
    <location>
        <position position="1"/>
    </location>
</feature>
<proteinExistence type="predicted"/>
<gene>
    <name evidence="1" type="ORF">TSPGSL018_25073</name>
</gene>
<name>A0A061RS31_9CHLO</name>
<organism evidence="1">
    <name type="scientific">Tetraselmis sp. GSL018</name>
    <dbReference type="NCBI Taxonomy" id="582737"/>
    <lineage>
        <taxon>Eukaryota</taxon>
        <taxon>Viridiplantae</taxon>
        <taxon>Chlorophyta</taxon>
        <taxon>core chlorophytes</taxon>
        <taxon>Chlorodendrophyceae</taxon>
        <taxon>Chlorodendrales</taxon>
        <taxon>Chlorodendraceae</taxon>
        <taxon>Tetraselmis</taxon>
    </lineage>
</organism>
<dbReference type="EMBL" id="GBEZ01010974">
    <property type="protein sequence ID" value="JAC74763.1"/>
    <property type="molecule type" value="Transcribed_RNA"/>
</dbReference>
<accession>A0A061RS31</accession>
<dbReference type="AlphaFoldDB" id="A0A061RS31"/>
<sequence>DFNIFFSLDSSKHEQEILALQSCLSEIMNNSFTGFFFSLLQIFHQGCVFSEAQWHFVSEEFGLPYL</sequence>
<reference evidence="1" key="1">
    <citation type="submission" date="2014-05" db="EMBL/GenBank/DDBJ databases">
        <title>The transcriptome of the halophilic microalga Tetraselmis sp. GSL018 isolated from the Great Salt Lake, Utah.</title>
        <authorList>
            <person name="Jinkerson R.E."/>
            <person name="D'Adamo S."/>
            <person name="Posewitz M.C."/>
        </authorList>
    </citation>
    <scope>NUCLEOTIDE SEQUENCE</scope>
    <source>
        <strain evidence="1">GSL018</strain>
    </source>
</reference>